<evidence type="ECO:0000313" key="8">
    <source>
        <dbReference type="EMBL" id="CDQ83948.1"/>
    </source>
</evidence>
<protein>
    <recommendedName>
        <fullName evidence="7">MICOS complex subunit</fullName>
    </recommendedName>
</protein>
<accession>A0A060XWA0</accession>
<keyword evidence="6 7" id="KW-0472">Membrane</keyword>
<evidence type="ECO:0000256" key="6">
    <source>
        <dbReference type="ARBA" id="ARBA00023136"/>
    </source>
</evidence>
<evidence type="ECO:0000313" key="9">
    <source>
        <dbReference type="Proteomes" id="UP000193380"/>
    </source>
</evidence>
<dbReference type="STRING" id="8022.A0A060XWA0"/>
<dbReference type="AlphaFoldDB" id="A0A060XWA0"/>
<proteinExistence type="inferred from homology"/>
<dbReference type="GO" id="GO:0061617">
    <property type="term" value="C:MICOS complex"/>
    <property type="evidence" value="ECO:0007669"/>
    <property type="project" value="UniProtKB-UniRule"/>
</dbReference>
<dbReference type="Proteomes" id="UP000193380">
    <property type="component" value="Unassembled WGS sequence"/>
</dbReference>
<keyword evidence="5 7" id="KW-0496">Mitochondrion</keyword>
<evidence type="ECO:0000256" key="5">
    <source>
        <dbReference type="ARBA" id="ARBA00023128"/>
    </source>
</evidence>
<feature type="transmembrane region" description="Helical" evidence="7">
    <location>
        <begin position="63"/>
        <end position="80"/>
    </location>
</feature>
<comment type="similarity">
    <text evidence="2">Belongs to the apolipoprotein O/MICOS complex subunit Mic27 family.</text>
</comment>
<keyword evidence="4 7" id="KW-1133">Transmembrane helix</keyword>
<keyword evidence="7" id="KW-0999">Mitochondrion inner membrane</keyword>
<dbReference type="GO" id="GO:0042407">
    <property type="term" value="P:cristae formation"/>
    <property type="evidence" value="ECO:0007669"/>
    <property type="project" value="InterPro"/>
</dbReference>
<dbReference type="PANTHER" id="PTHR14564">
    <property type="entry name" value="MICOS COMPLEX SUBUNIT MIC26 / MIC27 FAMILY MEMBER"/>
    <property type="match status" value="1"/>
</dbReference>
<comment type="function">
    <text evidence="7">Component of the MICOS complex, a large protein complex of the mitochondrial inner membrane that plays crucial roles in the maintenance of crista junctions, inner membrane architecture, and formation of contact sites to the outer membrane.</text>
</comment>
<dbReference type="Pfam" id="PF09769">
    <property type="entry name" value="ApoO"/>
    <property type="match status" value="1"/>
</dbReference>
<evidence type="ECO:0000256" key="2">
    <source>
        <dbReference type="ARBA" id="ARBA00010904"/>
    </source>
</evidence>
<dbReference type="EMBL" id="FR906295">
    <property type="protein sequence ID" value="CDQ83948.1"/>
    <property type="molecule type" value="Genomic_DNA"/>
</dbReference>
<reference evidence="8" key="2">
    <citation type="submission" date="2014-03" db="EMBL/GenBank/DDBJ databases">
        <authorList>
            <person name="Genoscope - CEA"/>
        </authorList>
    </citation>
    <scope>NUCLEOTIDE SEQUENCE</scope>
</reference>
<gene>
    <name evidence="8" type="ORF">GSONMT00050229001</name>
</gene>
<evidence type="ECO:0000256" key="3">
    <source>
        <dbReference type="ARBA" id="ARBA00022692"/>
    </source>
</evidence>
<evidence type="ECO:0000256" key="4">
    <source>
        <dbReference type="ARBA" id="ARBA00022989"/>
    </source>
</evidence>
<name>A0A060XWA0_ONCMY</name>
<evidence type="ECO:0000256" key="7">
    <source>
        <dbReference type="RuleBase" id="RU363021"/>
    </source>
</evidence>
<keyword evidence="3 7" id="KW-0812">Transmembrane</keyword>
<sequence length="95" mass="10585">MSYPVEQKVYRTVEPTVSTSIRTVRETYEFLKDPPPDLYPRVGVVGFSGFLGLYLAKGSRVKRLVFPVGLMALSASMFYLPPAGCLSQGELVFYV</sequence>
<dbReference type="InterPro" id="IPR033182">
    <property type="entry name" value="MIC26/MIC27_animal"/>
</dbReference>
<evidence type="ECO:0000256" key="1">
    <source>
        <dbReference type="ARBA" id="ARBA00004325"/>
    </source>
</evidence>
<comment type="subunit">
    <text evidence="7">Component of the mitochondrial contact site and cristae organizing system (MICOS) complex.</text>
</comment>
<dbReference type="InterPro" id="IPR019166">
    <property type="entry name" value="MIC26/MIC27"/>
</dbReference>
<dbReference type="PaxDb" id="8022-A0A060XWA0"/>
<comment type="subcellular location">
    <subcellularLocation>
        <location evidence="7">Mitochondrion inner membrane</location>
    </subcellularLocation>
    <subcellularLocation>
        <location evidence="1">Mitochondrion membrane</location>
    </subcellularLocation>
</comment>
<reference evidence="8" key="1">
    <citation type="journal article" date="2014" name="Nat. Commun.">
        <title>The rainbow trout genome provides novel insights into evolution after whole-genome duplication in vertebrates.</title>
        <authorList>
            <person name="Berthelot C."/>
            <person name="Brunet F."/>
            <person name="Chalopin D."/>
            <person name="Juanchich A."/>
            <person name="Bernard M."/>
            <person name="Noel B."/>
            <person name="Bento P."/>
            <person name="Da Silva C."/>
            <person name="Labadie K."/>
            <person name="Alberti A."/>
            <person name="Aury J.M."/>
            <person name="Louis A."/>
            <person name="Dehais P."/>
            <person name="Bardou P."/>
            <person name="Montfort J."/>
            <person name="Klopp C."/>
            <person name="Cabau C."/>
            <person name="Gaspin C."/>
            <person name="Thorgaard G.H."/>
            <person name="Boussaha M."/>
            <person name="Quillet E."/>
            <person name="Guyomard R."/>
            <person name="Galiana D."/>
            <person name="Bobe J."/>
            <person name="Volff J.N."/>
            <person name="Genet C."/>
            <person name="Wincker P."/>
            <person name="Jaillon O."/>
            <person name="Roest Crollius H."/>
            <person name="Guiguen Y."/>
        </authorList>
    </citation>
    <scope>NUCLEOTIDE SEQUENCE [LARGE SCALE GENOMIC DNA]</scope>
</reference>
<feature type="transmembrane region" description="Helical" evidence="7">
    <location>
        <begin position="38"/>
        <end position="56"/>
    </location>
</feature>
<organism evidence="8 9">
    <name type="scientific">Oncorhynchus mykiss</name>
    <name type="common">Rainbow trout</name>
    <name type="synonym">Salmo gairdneri</name>
    <dbReference type="NCBI Taxonomy" id="8022"/>
    <lineage>
        <taxon>Eukaryota</taxon>
        <taxon>Metazoa</taxon>
        <taxon>Chordata</taxon>
        <taxon>Craniata</taxon>
        <taxon>Vertebrata</taxon>
        <taxon>Euteleostomi</taxon>
        <taxon>Actinopterygii</taxon>
        <taxon>Neopterygii</taxon>
        <taxon>Teleostei</taxon>
        <taxon>Protacanthopterygii</taxon>
        <taxon>Salmoniformes</taxon>
        <taxon>Salmonidae</taxon>
        <taxon>Salmoninae</taxon>
        <taxon>Oncorhynchus</taxon>
    </lineage>
</organism>